<protein>
    <recommendedName>
        <fullName evidence="3">YbaB/EbfC DNA-binding family protein</fullName>
    </recommendedName>
</protein>
<dbReference type="Proteomes" id="UP000602198">
    <property type="component" value="Unassembled WGS sequence"/>
</dbReference>
<dbReference type="Gene3D" id="3.30.1310.10">
    <property type="entry name" value="Nucleoid-associated protein YbaB-like domain"/>
    <property type="match status" value="1"/>
</dbReference>
<gene>
    <name evidence="1" type="ORF">JK358_33270</name>
</gene>
<accession>A0ABS1MF61</accession>
<sequence length="140" mass="15243">MGNQDDRPANRAAALSAEDISAVQAVLRKQVAVATSRDGSVSVAASADGTIHRWERTDPAHPTDPNELVATVLDLVEQARRTAYEAAGHNLRDEPMQETPTHATDPATVALNQEDAFKGTLSYEDWHQDERGSRITAPDW</sequence>
<organism evidence="1 2">
    <name type="scientific">Nocardia acididurans</name>
    <dbReference type="NCBI Taxonomy" id="2802282"/>
    <lineage>
        <taxon>Bacteria</taxon>
        <taxon>Bacillati</taxon>
        <taxon>Actinomycetota</taxon>
        <taxon>Actinomycetes</taxon>
        <taxon>Mycobacteriales</taxon>
        <taxon>Nocardiaceae</taxon>
        <taxon>Nocardia</taxon>
    </lineage>
</organism>
<keyword evidence="2" id="KW-1185">Reference proteome</keyword>
<reference evidence="1 2" key="1">
    <citation type="submission" date="2021-01" db="EMBL/GenBank/DDBJ databases">
        <title>WGS of actinomycetes isolated from Thailand.</title>
        <authorList>
            <person name="Thawai C."/>
        </authorList>
    </citation>
    <scope>NUCLEOTIDE SEQUENCE [LARGE SCALE GENOMIC DNA]</scope>
    <source>
        <strain evidence="1 2">LPG 2</strain>
    </source>
</reference>
<evidence type="ECO:0000313" key="2">
    <source>
        <dbReference type="Proteomes" id="UP000602198"/>
    </source>
</evidence>
<dbReference type="RefSeq" id="WP_201955342.1">
    <property type="nucleotide sequence ID" value="NZ_JAERRJ010000015.1"/>
</dbReference>
<dbReference type="InterPro" id="IPR036894">
    <property type="entry name" value="YbaB-like_sf"/>
</dbReference>
<evidence type="ECO:0008006" key="3">
    <source>
        <dbReference type="Google" id="ProtNLM"/>
    </source>
</evidence>
<name>A0ABS1MF61_9NOCA</name>
<proteinExistence type="predicted"/>
<evidence type="ECO:0000313" key="1">
    <source>
        <dbReference type="EMBL" id="MBL1079288.1"/>
    </source>
</evidence>
<comment type="caution">
    <text evidence="1">The sequence shown here is derived from an EMBL/GenBank/DDBJ whole genome shotgun (WGS) entry which is preliminary data.</text>
</comment>
<dbReference type="EMBL" id="JAERRJ010000015">
    <property type="protein sequence ID" value="MBL1079288.1"/>
    <property type="molecule type" value="Genomic_DNA"/>
</dbReference>